<organism evidence="4 5">
    <name type="scientific">Sporichthya brevicatena</name>
    <dbReference type="NCBI Taxonomy" id="171442"/>
    <lineage>
        <taxon>Bacteria</taxon>
        <taxon>Bacillati</taxon>
        <taxon>Actinomycetota</taxon>
        <taxon>Actinomycetes</taxon>
        <taxon>Sporichthyales</taxon>
        <taxon>Sporichthyaceae</taxon>
        <taxon>Sporichthya</taxon>
    </lineage>
</organism>
<feature type="compositionally biased region" description="Polar residues" evidence="1">
    <location>
        <begin position="155"/>
        <end position="164"/>
    </location>
</feature>
<accession>A0ABN1G840</accession>
<keyword evidence="2" id="KW-1133">Transmembrane helix</keyword>
<keyword evidence="2" id="KW-0472">Membrane</keyword>
<evidence type="ECO:0000256" key="3">
    <source>
        <dbReference type="SAM" id="SignalP"/>
    </source>
</evidence>
<keyword evidence="3" id="KW-0732">Signal</keyword>
<reference evidence="4 5" key="1">
    <citation type="journal article" date="2019" name="Int. J. Syst. Evol. Microbiol.">
        <title>The Global Catalogue of Microorganisms (GCM) 10K type strain sequencing project: providing services to taxonomists for standard genome sequencing and annotation.</title>
        <authorList>
            <consortium name="The Broad Institute Genomics Platform"/>
            <consortium name="The Broad Institute Genome Sequencing Center for Infectious Disease"/>
            <person name="Wu L."/>
            <person name="Ma J."/>
        </authorList>
    </citation>
    <scope>NUCLEOTIDE SEQUENCE [LARGE SCALE GENOMIC DNA]</scope>
    <source>
        <strain evidence="4 5">JCM 10671</strain>
    </source>
</reference>
<feature type="region of interest" description="Disordered" evidence="1">
    <location>
        <begin position="115"/>
        <end position="164"/>
    </location>
</feature>
<protein>
    <submittedName>
        <fullName evidence="4">Uncharacterized protein</fullName>
    </submittedName>
</protein>
<evidence type="ECO:0000313" key="4">
    <source>
        <dbReference type="EMBL" id="GAA0605975.1"/>
    </source>
</evidence>
<sequence length="449" mass="44782">MSNSKRELLRKRGVQTAAGSTALLLTAGVAFVWNAPAQAAAPDNLAVYYASSHATPASVVSRVPVETAGGYLVSQSSVQIGKSQALAAGFTLGPLGDAFVVTSAPPGTMTQFPTVVNAQDPPSETAPRENSLSAGNGGGPSLGSEVRNADLSARASDSPNAIASASGQSITTPIYTAGAGISRSESAVLPDGTVQTKAISSIQNLLIGGPTGLKIANVDSIATITIAPGQKPVTSLQVHTSGASLAGVPVILDKNGLRISDQIPLPASSIAAFNAGVAGLAEQGLTFIASTETVKVGEGEAELYGSAFTFRYKLPDSEIERPSDIGSDETFEYGKVTAKVTSRALGSLGGPDLAPAAGTDGSALPGVDTATGADLPATADLGALPSTVGALPTVGIGATAPAAAAPAGFTLTRPSLAPDQFKDGYRYLLLAAALGIGGLLAILRKRPIA</sequence>
<name>A0ABN1G840_9ACTN</name>
<evidence type="ECO:0000256" key="2">
    <source>
        <dbReference type="SAM" id="Phobius"/>
    </source>
</evidence>
<feature type="transmembrane region" description="Helical" evidence="2">
    <location>
        <begin position="424"/>
        <end position="443"/>
    </location>
</feature>
<gene>
    <name evidence="4" type="ORF">GCM10009547_04850</name>
</gene>
<keyword evidence="2" id="KW-0812">Transmembrane</keyword>
<feature type="signal peptide" evidence="3">
    <location>
        <begin position="1"/>
        <end position="39"/>
    </location>
</feature>
<keyword evidence="5" id="KW-1185">Reference proteome</keyword>
<dbReference type="RefSeq" id="WP_344601207.1">
    <property type="nucleotide sequence ID" value="NZ_BAAAHE010000005.1"/>
</dbReference>
<dbReference type="EMBL" id="BAAAHE010000005">
    <property type="protein sequence ID" value="GAA0605975.1"/>
    <property type="molecule type" value="Genomic_DNA"/>
</dbReference>
<feature type="compositionally biased region" description="Polar residues" evidence="1">
    <location>
        <begin position="115"/>
        <end position="134"/>
    </location>
</feature>
<dbReference type="Proteomes" id="UP001500957">
    <property type="component" value="Unassembled WGS sequence"/>
</dbReference>
<evidence type="ECO:0000313" key="5">
    <source>
        <dbReference type="Proteomes" id="UP001500957"/>
    </source>
</evidence>
<feature type="chain" id="PRO_5046962514" evidence="3">
    <location>
        <begin position="40"/>
        <end position="449"/>
    </location>
</feature>
<proteinExistence type="predicted"/>
<evidence type="ECO:0000256" key="1">
    <source>
        <dbReference type="SAM" id="MobiDB-lite"/>
    </source>
</evidence>
<comment type="caution">
    <text evidence="4">The sequence shown here is derived from an EMBL/GenBank/DDBJ whole genome shotgun (WGS) entry which is preliminary data.</text>
</comment>